<reference evidence="3" key="2">
    <citation type="submission" date="2023-05" db="EMBL/GenBank/DDBJ databases">
        <authorList>
            <consortium name="Lawrence Berkeley National Laboratory"/>
            <person name="Steindorff A."/>
            <person name="Hensen N."/>
            <person name="Bonometti L."/>
            <person name="Westerberg I."/>
            <person name="Brannstrom I.O."/>
            <person name="Guillou S."/>
            <person name="Cros-Aarteil S."/>
            <person name="Calhoun S."/>
            <person name="Haridas S."/>
            <person name="Kuo A."/>
            <person name="Mondo S."/>
            <person name="Pangilinan J."/>
            <person name="Riley R."/>
            <person name="Labutti K."/>
            <person name="Andreopoulos B."/>
            <person name="Lipzen A."/>
            <person name="Chen C."/>
            <person name="Yanf M."/>
            <person name="Daum C."/>
            <person name="Ng V."/>
            <person name="Clum A."/>
            <person name="Ohm R."/>
            <person name="Martin F."/>
            <person name="Silar P."/>
            <person name="Natvig D."/>
            <person name="Lalanne C."/>
            <person name="Gautier V."/>
            <person name="Ament-Velasquez S.L."/>
            <person name="Kruys A."/>
            <person name="Hutchinson M.I."/>
            <person name="Powell A.J."/>
            <person name="Barry K."/>
            <person name="Miller A.N."/>
            <person name="Grigoriev I.V."/>
            <person name="Debuchy R."/>
            <person name="Gladieux P."/>
            <person name="Thoren M.H."/>
            <person name="Johannesson H."/>
        </authorList>
    </citation>
    <scope>NUCLEOTIDE SEQUENCE</scope>
    <source>
        <strain evidence="3">CBS 990.96</strain>
    </source>
</reference>
<evidence type="ECO:0000313" key="3">
    <source>
        <dbReference type="EMBL" id="KAK4223115.1"/>
    </source>
</evidence>
<feature type="region of interest" description="Disordered" evidence="1">
    <location>
        <begin position="74"/>
        <end position="136"/>
    </location>
</feature>
<dbReference type="EMBL" id="MU865439">
    <property type="protein sequence ID" value="KAK4223115.1"/>
    <property type="molecule type" value="Genomic_DNA"/>
</dbReference>
<name>A0AAN7GTZ8_9PEZI</name>
<evidence type="ECO:0000256" key="1">
    <source>
        <dbReference type="SAM" id="MobiDB-lite"/>
    </source>
</evidence>
<keyword evidence="2" id="KW-0472">Membrane</keyword>
<feature type="transmembrane region" description="Helical" evidence="2">
    <location>
        <begin position="47"/>
        <end position="68"/>
    </location>
</feature>
<sequence>MPPPPTATLPKGFSQLLTARQATTTVIVDNNNNNGGGGGGKSGGLDAGAIVGIVLGTIAGILLLWWIIRVCSQPRDPRGSGGPRPRDDYYEEPIPRRSRSRSASRHSRGHRHHHHHGHSSSRRRSTSRPVVLQEEKAAYGVPVAAPAAVYYSGDLEGRRGSRSRSRGRYYEGY</sequence>
<evidence type="ECO:0000256" key="2">
    <source>
        <dbReference type="SAM" id="Phobius"/>
    </source>
</evidence>
<keyword evidence="4" id="KW-1185">Reference proteome</keyword>
<feature type="compositionally biased region" description="Basic residues" evidence="1">
    <location>
        <begin position="96"/>
        <end position="126"/>
    </location>
</feature>
<organism evidence="3 4">
    <name type="scientific">Podospora fimiseda</name>
    <dbReference type="NCBI Taxonomy" id="252190"/>
    <lineage>
        <taxon>Eukaryota</taxon>
        <taxon>Fungi</taxon>
        <taxon>Dikarya</taxon>
        <taxon>Ascomycota</taxon>
        <taxon>Pezizomycotina</taxon>
        <taxon>Sordariomycetes</taxon>
        <taxon>Sordariomycetidae</taxon>
        <taxon>Sordariales</taxon>
        <taxon>Podosporaceae</taxon>
        <taxon>Podospora</taxon>
    </lineage>
</organism>
<reference evidence="3" key="1">
    <citation type="journal article" date="2023" name="Mol. Phylogenet. Evol.">
        <title>Genome-scale phylogeny and comparative genomics of the fungal order Sordariales.</title>
        <authorList>
            <person name="Hensen N."/>
            <person name="Bonometti L."/>
            <person name="Westerberg I."/>
            <person name="Brannstrom I.O."/>
            <person name="Guillou S."/>
            <person name="Cros-Aarteil S."/>
            <person name="Calhoun S."/>
            <person name="Haridas S."/>
            <person name="Kuo A."/>
            <person name="Mondo S."/>
            <person name="Pangilinan J."/>
            <person name="Riley R."/>
            <person name="LaButti K."/>
            <person name="Andreopoulos B."/>
            <person name="Lipzen A."/>
            <person name="Chen C."/>
            <person name="Yan M."/>
            <person name="Daum C."/>
            <person name="Ng V."/>
            <person name="Clum A."/>
            <person name="Steindorff A."/>
            <person name="Ohm R.A."/>
            <person name="Martin F."/>
            <person name="Silar P."/>
            <person name="Natvig D.O."/>
            <person name="Lalanne C."/>
            <person name="Gautier V."/>
            <person name="Ament-Velasquez S.L."/>
            <person name="Kruys A."/>
            <person name="Hutchinson M.I."/>
            <person name="Powell A.J."/>
            <person name="Barry K."/>
            <person name="Miller A.N."/>
            <person name="Grigoriev I.V."/>
            <person name="Debuchy R."/>
            <person name="Gladieux P."/>
            <person name="Hiltunen Thoren M."/>
            <person name="Johannesson H."/>
        </authorList>
    </citation>
    <scope>NUCLEOTIDE SEQUENCE</scope>
    <source>
        <strain evidence="3">CBS 990.96</strain>
    </source>
</reference>
<dbReference type="Proteomes" id="UP001301958">
    <property type="component" value="Unassembled WGS sequence"/>
</dbReference>
<gene>
    <name evidence="3" type="ORF">QBC38DRAFT_488359</name>
</gene>
<accession>A0AAN7GTZ8</accession>
<feature type="region of interest" description="Disordered" evidence="1">
    <location>
        <begin position="154"/>
        <end position="173"/>
    </location>
</feature>
<dbReference type="AlphaFoldDB" id="A0AAN7GTZ8"/>
<keyword evidence="2" id="KW-1133">Transmembrane helix</keyword>
<evidence type="ECO:0000313" key="4">
    <source>
        <dbReference type="Proteomes" id="UP001301958"/>
    </source>
</evidence>
<comment type="caution">
    <text evidence="3">The sequence shown here is derived from an EMBL/GenBank/DDBJ whole genome shotgun (WGS) entry which is preliminary data.</text>
</comment>
<proteinExistence type="predicted"/>
<keyword evidence="2" id="KW-0812">Transmembrane</keyword>
<protein>
    <submittedName>
        <fullName evidence="3">Uncharacterized protein</fullName>
    </submittedName>
</protein>